<dbReference type="GO" id="GO:0016829">
    <property type="term" value="F:lyase activity"/>
    <property type="evidence" value="ECO:0007669"/>
    <property type="project" value="UniProtKB-KW"/>
</dbReference>
<evidence type="ECO:0000256" key="1">
    <source>
        <dbReference type="ARBA" id="ARBA00000110"/>
    </source>
</evidence>
<dbReference type="GO" id="GO:0008081">
    <property type="term" value="F:phosphoric diester hydrolase activity"/>
    <property type="evidence" value="ECO:0007669"/>
    <property type="project" value="InterPro"/>
</dbReference>
<protein>
    <submittedName>
        <fullName evidence="9">Phosphoinositide phospholipase C</fullName>
    </submittedName>
</protein>
<feature type="region of interest" description="Disordered" evidence="8">
    <location>
        <begin position="176"/>
        <end position="200"/>
    </location>
</feature>
<name>A0A8X6Y626_9ARAC</name>
<keyword evidence="4" id="KW-0479">Metal-binding</keyword>
<proteinExistence type="predicted"/>
<evidence type="ECO:0000313" key="10">
    <source>
        <dbReference type="Proteomes" id="UP000886998"/>
    </source>
</evidence>
<dbReference type="EMBL" id="BMAV01016232">
    <property type="protein sequence ID" value="GFY66746.1"/>
    <property type="molecule type" value="Genomic_DNA"/>
</dbReference>
<dbReference type="SUPFAM" id="SSF51695">
    <property type="entry name" value="PLC-like phosphodiesterases"/>
    <property type="match status" value="1"/>
</dbReference>
<dbReference type="InterPro" id="IPR017946">
    <property type="entry name" value="PLC-like_Pdiesterase_TIM-brl"/>
</dbReference>
<keyword evidence="5" id="KW-0460">Magnesium</keyword>
<evidence type="ECO:0000256" key="5">
    <source>
        <dbReference type="ARBA" id="ARBA00022842"/>
    </source>
</evidence>
<keyword evidence="3" id="KW-0964">Secreted</keyword>
<reference evidence="9" key="1">
    <citation type="submission" date="2020-08" db="EMBL/GenBank/DDBJ databases">
        <title>Multicomponent nature underlies the extraordinary mechanical properties of spider dragline silk.</title>
        <authorList>
            <person name="Kono N."/>
            <person name="Nakamura H."/>
            <person name="Mori M."/>
            <person name="Yoshida Y."/>
            <person name="Ohtoshi R."/>
            <person name="Malay A.D."/>
            <person name="Moran D.A.P."/>
            <person name="Tomita M."/>
            <person name="Numata K."/>
            <person name="Arakawa K."/>
        </authorList>
    </citation>
    <scope>NUCLEOTIDE SEQUENCE</scope>
</reference>
<dbReference type="GO" id="GO:0005576">
    <property type="term" value="C:extracellular region"/>
    <property type="evidence" value="ECO:0007669"/>
    <property type="project" value="UniProtKB-SubCell"/>
</dbReference>
<dbReference type="OrthoDB" id="269822at2759"/>
<dbReference type="AlphaFoldDB" id="A0A8X6Y626"/>
<evidence type="ECO:0000256" key="7">
    <source>
        <dbReference type="ARBA" id="ARBA00023239"/>
    </source>
</evidence>
<dbReference type="PROSITE" id="PS50007">
    <property type="entry name" value="PIPLC_X_DOMAIN"/>
    <property type="match status" value="1"/>
</dbReference>
<gene>
    <name evidence="9" type="ORF">TNIN_155161</name>
</gene>
<evidence type="ECO:0000313" key="9">
    <source>
        <dbReference type="EMBL" id="GFY66746.1"/>
    </source>
</evidence>
<feature type="region of interest" description="Disordered" evidence="8">
    <location>
        <begin position="23"/>
        <end position="45"/>
    </location>
</feature>
<evidence type="ECO:0000256" key="3">
    <source>
        <dbReference type="ARBA" id="ARBA00022525"/>
    </source>
</evidence>
<evidence type="ECO:0000256" key="6">
    <source>
        <dbReference type="ARBA" id="ARBA00023157"/>
    </source>
</evidence>
<evidence type="ECO:0000256" key="4">
    <source>
        <dbReference type="ARBA" id="ARBA00022723"/>
    </source>
</evidence>
<comment type="caution">
    <text evidence="9">The sequence shown here is derived from an EMBL/GenBank/DDBJ whole genome shotgun (WGS) entry which is preliminary data.</text>
</comment>
<keyword evidence="7" id="KW-0456">Lyase</keyword>
<dbReference type="Proteomes" id="UP000886998">
    <property type="component" value="Unassembled WGS sequence"/>
</dbReference>
<comment type="subcellular location">
    <subcellularLocation>
        <location evidence="2">Secreted</location>
    </subcellularLocation>
</comment>
<dbReference type="Gene3D" id="3.20.20.190">
    <property type="entry name" value="Phosphatidylinositol (PI) phosphodiesterase"/>
    <property type="match status" value="1"/>
</dbReference>
<dbReference type="GO" id="GO:0006629">
    <property type="term" value="P:lipid metabolic process"/>
    <property type="evidence" value="ECO:0007669"/>
    <property type="project" value="InterPro"/>
</dbReference>
<keyword evidence="10" id="KW-1185">Reference proteome</keyword>
<evidence type="ECO:0000256" key="2">
    <source>
        <dbReference type="ARBA" id="ARBA00004613"/>
    </source>
</evidence>
<keyword evidence="6" id="KW-1015">Disulfide bond</keyword>
<evidence type="ECO:0000256" key="8">
    <source>
        <dbReference type="SAM" id="MobiDB-lite"/>
    </source>
</evidence>
<dbReference type="GO" id="GO:0046872">
    <property type="term" value="F:metal ion binding"/>
    <property type="evidence" value="ECO:0007669"/>
    <property type="project" value="UniProtKB-KW"/>
</dbReference>
<sequence length="233" mass="27027">MRPCFWTDWISTWRWTSRWPTTTSTLPTTPTSREDSSEASRPSRCTDKCCWPVADFYESSVLYVFQMRGAGLLGRQGRRRGTHHHPREGHVHRYPLQGDHFYNLPQQNTRCDLRYPGLCIRHFGVSRHPLFREPLLLNEPGKTLPSPNDLKRKILIKNKRLKPEVEKRELELFLRGQLGNEEDEEQGETTDASGAQTPAEEKNIHHNMSSFAETAALGYLKSQAIEFVKYPFC</sequence>
<comment type="catalytic activity">
    <reaction evidence="1">
        <text>an N-(acyl)-sphingosylphosphoethanolamine = an N-(acyl)-sphingosyl-1,3-cyclic phosphate + ethanolamine</text>
        <dbReference type="Rhea" id="RHEA:60648"/>
        <dbReference type="ChEBI" id="CHEBI:57603"/>
        <dbReference type="ChEBI" id="CHEBI:143891"/>
        <dbReference type="ChEBI" id="CHEBI:143892"/>
    </reaction>
</comment>
<organism evidence="9 10">
    <name type="scientific">Trichonephila inaurata madagascariensis</name>
    <dbReference type="NCBI Taxonomy" id="2747483"/>
    <lineage>
        <taxon>Eukaryota</taxon>
        <taxon>Metazoa</taxon>
        <taxon>Ecdysozoa</taxon>
        <taxon>Arthropoda</taxon>
        <taxon>Chelicerata</taxon>
        <taxon>Arachnida</taxon>
        <taxon>Araneae</taxon>
        <taxon>Araneomorphae</taxon>
        <taxon>Entelegynae</taxon>
        <taxon>Araneoidea</taxon>
        <taxon>Nephilidae</taxon>
        <taxon>Trichonephila</taxon>
        <taxon>Trichonephila inaurata</taxon>
    </lineage>
</organism>
<accession>A0A8X6Y626</accession>